<sequence length="453" mass="51306">MQNLDRKSSSSLAEPPRRKPFQSISLIHFLFFSFSCNNVTTLLYAILGFRIDQGPLKRSLLDFTNLSISDDSGFAGLSGNVGLEINERPLKRSLLDFGNLSISDSSQNVGADSEANMTESSLTAPALKHVFVRVKRKPFQSPLDAFRLEIMERPLKHPLSDFGNLSIANSSQNMEFHDKKVLVQHVKTISDSEDTLDIVRSFLELRSRSASKSKSKVDERKNFFKEVNSSAIDARFKQIWKTSDENALQKICQFYDIVRVDYEEKIKEEQQEDISLEDQRRLANFIPLLIDVIPKAAAEIEADTSVHSKQEDYVYDLYTVMDELIVEEESPYCYPLVQVDDEHFYDGPDNSDYETDDSNVVDTSVTDYLAMFSEEEDSECKLEESMAKVSEEEVSECESEESMHGSYCDESEGSTPKFSEEEGSESESEEINNDGTCNELSSENTLEEGSESK</sequence>
<evidence type="ECO:0000313" key="1">
    <source>
        <dbReference type="EMBL" id="CAJ2669651.1"/>
    </source>
</evidence>
<evidence type="ECO:0000313" key="2">
    <source>
        <dbReference type="Proteomes" id="UP001177021"/>
    </source>
</evidence>
<proteinExistence type="predicted"/>
<organism evidence="1 2">
    <name type="scientific">Trifolium pratense</name>
    <name type="common">Red clover</name>
    <dbReference type="NCBI Taxonomy" id="57577"/>
    <lineage>
        <taxon>Eukaryota</taxon>
        <taxon>Viridiplantae</taxon>
        <taxon>Streptophyta</taxon>
        <taxon>Embryophyta</taxon>
        <taxon>Tracheophyta</taxon>
        <taxon>Spermatophyta</taxon>
        <taxon>Magnoliopsida</taxon>
        <taxon>eudicotyledons</taxon>
        <taxon>Gunneridae</taxon>
        <taxon>Pentapetalae</taxon>
        <taxon>rosids</taxon>
        <taxon>fabids</taxon>
        <taxon>Fabales</taxon>
        <taxon>Fabaceae</taxon>
        <taxon>Papilionoideae</taxon>
        <taxon>50 kb inversion clade</taxon>
        <taxon>NPAAA clade</taxon>
        <taxon>Hologalegina</taxon>
        <taxon>IRL clade</taxon>
        <taxon>Trifolieae</taxon>
        <taxon>Trifolium</taxon>
    </lineage>
</organism>
<dbReference type="EMBL" id="CASHSV030000615">
    <property type="protein sequence ID" value="CAJ2669651.1"/>
    <property type="molecule type" value="Genomic_DNA"/>
</dbReference>
<keyword evidence="2" id="KW-1185">Reference proteome</keyword>
<dbReference type="Proteomes" id="UP001177021">
    <property type="component" value="Unassembled WGS sequence"/>
</dbReference>
<comment type="caution">
    <text evidence="1">The sequence shown here is derived from an EMBL/GenBank/DDBJ whole genome shotgun (WGS) entry which is preliminary data.</text>
</comment>
<gene>
    <name evidence="1" type="ORF">MILVUS5_LOCUS33814</name>
</gene>
<accession>A0ACB0LJS9</accession>
<reference evidence="1" key="1">
    <citation type="submission" date="2023-10" db="EMBL/GenBank/DDBJ databases">
        <authorList>
            <person name="Rodriguez Cubillos JULIANA M."/>
            <person name="De Vega J."/>
        </authorList>
    </citation>
    <scope>NUCLEOTIDE SEQUENCE</scope>
</reference>
<protein>
    <submittedName>
        <fullName evidence="1">Uncharacterized protein</fullName>
    </submittedName>
</protein>
<name>A0ACB0LJS9_TRIPR</name>